<evidence type="ECO:0000313" key="4">
    <source>
        <dbReference type="Proteomes" id="UP000290204"/>
    </source>
</evidence>
<dbReference type="AlphaFoldDB" id="A0A4Q1CMI1"/>
<dbReference type="PANTHER" id="PTHR34477:SF1">
    <property type="entry name" value="UPF0213 PROTEIN YHBQ"/>
    <property type="match status" value="1"/>
</dbReference>
<comment type="caution">
    <text evidence="3">The sequence shown here is derived from an EMBL/GenBank/DDBJ whole genome shotgun (WGS) entry which is preliminary data.</text>
</comment>
<sequence length="78" mass="9222">MQYVYILKRSDNNYYTGCTNDLKDRFDRHQKGYVDSTRDFRPLELAYYCAFSSKGKAFAFEKYLKSGSGIAFRNKHLL</sequence>
<dbReference type="InterPro" id="IPR050190">
    <property type="entry name" value="UPF0213_domain"/>
</dbReference>
<proteinExistence type="inferred from homology"/>
<dbReference type="SUPFAM" id="SSF82771">
    <property type="entry name" value="GIY-YIG endonuclease"/>
    <property type="match status" value="1"/>
</dbReference>
<dbReference type="InterPro" id="IPR035901">
    <property type="entry name" value="GIY-YIG_endonuc_sf"/>
</dbReference>
<dbReference type="Proteomes" id="UP000290204">
    <property type="component" value="Unassembled WGS sequence"/>
</dbReference>
<dbReference type="OrthoDB" id="1495241at2"/>
<dbReference type="InterPro" id="IPR000305">
    <property type="entry name" value="GIY-YIG_endonuc"/>
</dbReference>
<keyword evidence="4" id="KW-1185">Reference proteome</keyword>
<evidence type="ECO:0000313" key="3">
    <source>
        <dbReference type="EMBL" id="RXK61901.1"/>
    </source>
</evidence>
<feature type="domain" description="GIY-YIG" evidence="2">
    <location>
        <begin position="1"/>
        <end position="78"/>
    </location>
</feature>
<dbReference type="PROSITE" id="PS50164">
    <property type="entry name" value="GIY_YIG"/>
    <property type="match status" value="1"/>
</dbReference>
<protein>
    <submittedName>
        <fullName evidence="3">GIY-YIG nuclease family protein</fullName>
    </submittedName>
</protein>
<gene>
    <name evidence="3" type="ORF">ESA94_02465</name>
</gene>
<comment type="similarity">
    <text evidence="1">Belongs to the UPF0213 family.</text>
</comment>
<accession>A0A4Q1CMI1</accession>
<reference evidence="3 4" key="1">
    <citation type="submission" date="2019-01" db="EMBL/GenBank/DDBJ databases">
        <title>Lacibacter sp. strain TTM-7.</title>
        <authorList>
            <person name="Chen W.-M."/>
        </authorList>
    </citation>
    <scope>NUCLEOTIDE SEQUENCE [LARGE SCALE GENOMIC DNA]</scope>
    <source>
        <strain evidence="3 4">TTM-7</strain>
    </source>
</reference>
<evidence type="ECO:0000259" key="2">
    <source>
        <dbReference type="PROSITE" id="PS50164"/>
    </source>
</evidence>
<evidence type="ECO:0000256" key="1">
    <source>
        <dbReference type="ARBA" id="ARBA00007435"/>
    </source>
</evidence>
<dbReference type="Gene3D" id="3.40.1440.10">
    <property type="entry name" value="GIY-YIG endonuclease"/>
    <property type="match status" value="1"/>
</dbReference>
<organism evidence="3 4">
    <name type="scientific">Lacibacter luteus</name>
    <dbReference type="NCBI Taxonomy" id="2508719"/>
    <lineage>
        <taxon>Bacteria</taxon>
        <taxon>Pseudomonadati</taxon>
        <taxon>Bacteroidota</taxon>
        <taxon>Chitinophagia</taxon>
        <taxon>Chitinophagales</taxon>
        <taxon>Chitinophagaceae</taxon>
        <taxon>Lacibacter</taxon>
    </lineage>
</organism>
<dbReference type="EMBL" id="SDHW01000001">
    <property type="protein sequence ID" value="RXK61901.1"/>
    <property type="molecule type" value="Genomic_DNA"/>
</dbReference>
<name>A0A4Q1CMI1_9BACT</name>
<dbReference type="PANTHER" id="PTHR34477">
    <property type="entry name" value="UPF0213 PROTEIN YHBQ"/>
    <property type="match status" value="1"/>
</dbReference>
<dbReference type="RefSeq" id="WP_129129273.1">
    <property type="nucleotide sequence ID" value="NZ_SDHW01000001.1"/>
</dbReference>
<dbReference type="Pfam" id="PF01541">
    <property type="entry name" value="GIY-YIG"/>
    <property type="match status" value="1"/>
</dbReference>